<evidence type="ECO:0000256" key="3">
    <source>
        <dbReference type="ARBA" id="ARBA00023125"/>
    </source>
</evidence>
<dbReference type="PROSITE" id="PS50110">
    <property type="entry name" value="RESPONSE_REGULATORY"/>
    <property type="match status" value="1"/>
</dbReference>
<evidence type="ECO:0000259" key="6">
    <source>
        <dbReference type="PROSITE" id="PS50043"/>
    </source>
</evidence>
<evidence type="ECO:0000313" key="9">
    <source>
        <dbReference type="Proteomes" id="UP000271708"/>
    </source>
</evidence>
<gene>
    <name evidence="8" type="ORF">EEW87_000250</name>
</gene>
<dbReference type="SUPFAM" id="SSF52172">
    <property type="entry name" value="CheY-like"/>
    <property type="match status" value="1"/>
</dbReference>
<dbReference type="SMART" id="SM00448">
    <property type="entry name" value="REC"/>
    <property type="match status" value="1"/>
</dbReference>
<dbReference type="AlphaFoldDB" id="A0A5P8FJR0"/>
<dbReference type="Gene3D" id="3.40.50.2300">
    <property type="match status" value="1"/>
</dbReference>
<dbReference type="GO" id="GO:0006355">
    <property type="term" value="P:regulation of DNA-templated transcription"/>
    <property type="evidence" value="ECO:0007669"/>
    <property type="project" value="InterPro"/>
</dbReference>
<feature type="domain" description="Response regulatory" evidence="7">
    <location>
        <begin position="9"/>
        <end position="125"/>
    </location>
</feature>
<dbReference type="SUPFAM" id="SSF46894">
    <property type="entry name" value="C-terminal effector domain of the bipartite response regulators"/>
    <property type="match status" value="1"/>
</dbReference>
<reference evidence="8 9" key="1">
    <citation type="submission" date="2019-09" db="EMBL/GenBank/DDBJ databases">
        <title>Complete Genome Sequence of Janibacter melonis M714 with both human health impact and industrial applications.</title>
        <authorList>
            <person name="Jin M."/>
            <person name="Zhao Q.R."/>
        </authorList>
    </citation>
    <scope>NUCLEOTIDE SEQUENCE [LARGE SCALE GENOMIC DNA]</scope>
    <source>
        <strain evidence="8 9">M714</strain>
    </source>
</reference>
<proteinExistence type="predicted"/>
<dbReference type="EMBL" id="CP044548">
    <property type="protein sequence ID" value="QFQ29082.2"/>
    <property type="molecule type" value="Genomic_DNA"/>
</dbReference>
<sequence length="222" mass="23303">MTVPVSPVRVLLCDDDPLVRSGLRLILAAAPDIDVVAEAGSGEEAVELSLAHYPDVVLMDLRMPGIGGIEATRRLRALARPPRVLVLTTFDVDEVPVRALVAGADGFLLKTASEQIAGAIRAVASGAGAFSPETSRRLTAHIRAGGAPRQAEARRLVAELSPREREVVRLVGDGRSNPEIARALFIGEATVKTHLAAAQVKLGVTGRTQVAVLAERAGLLPP</sequence>
<feature type="domain" description="HTH luxR-type" evidence="6">
    <location>
        <begin position="153"/>
        <end position="218"/>
    </location>
</feature>
<dbReference type="Pfam" id="PF00196">
    <property type="entry name" value="GerE"/>
    <property type="match status" value="1"/>
</dbReference>
<dbReference type="InterPro" id="IPR058245">
    <property type="entry name" value="NreC/VraR/RcsB-like_REC"/>
</dbReference>
<name>A0A5P8FJR0_9MICO</name>
<dbReference type="InterPro" id="IPR011006">
    <property type="entry name" value="CheY-like_superfamily"/>
</dbReference>
<dbReference type="InterPro" id="IPR001789">
    <property type="entry name" value="Sig_transdc_resp-reg_receiver"/>
</dbReference>
<dbReference type="Proteomes" id="UP000271708">
    <property type="component" value="Chromosome"/>
</dbReference>
<dbReference type="CDD" id="cd06170">
    <property type="entry name" value="LuxR_C_like"/>
    <property type="match status" value="1"/>
</dbReference>
<dbReference type="SMART" id="SM00421">
    <property type="entry name" value="HTH_LUXR"/>
    <property type="match status" value="1"/>
</dbReference>
<evidence type="ECO:0000256" key="1">
    <source>
        <dbReference type="ARBA" id="ARBA00022553"/>
    </source>
</evidence>
<evidence type="ECO:0000313" key="8">
    <source>
        <dbReference type="EMBL" id="QFQ29082.2"/>
    </source>
</evidence>
<dbReference type="PANTHER" id="PTHR43214:SF24">
    <property type="entry name" value="TRANSCRIPTIONAL REGULATORY PROTEIN NARL-RELATED"/>
    <property type="match status" value="1"/>
</dbReference>
<keyword evidence="4" id="KW-0804">Transcription</keyword>
<keyword evidence="3" id="KW-0238">DNA-binding</keyword>
<evidence type="ECO:0000256" key="2">
    <source>
        <dbReference type="ARBA" id="ARBA00023015"/>
    </source>
</evidence>
<dbReference type="PRINTS" id="PR00038">
    <property type="entry name" value="HTHLUXR"/>
</dbReference>
<dbReference type="KEGG" id="jme:EEW87_000250"/>
<dbReference type="CDD" id="cd17535">
    <property type="entry name" value="REC_NarL-like"/>
    <property type="match status" value="1"/>
</dbReference>
<evidence type="ECO:0000259" key="7">
    <source>
        <dbReference type="PROSITE" id="PS50110"/>
    </source>
</evidence>
<dbReference type="GeneID" id="59162859"/>
<accession>A0A5P8FJR0</accession>
<evidence type="ECO:0000256" key="5">
    <source>
        <dbReference type="PROSITE-ProRule" id="PRU00169"/>
    </source>
</evidence>
<dbReference type="GO" id="GO:0003677">
    <property type="term" value="F:DNA binding"/>
    <property type="evidence" value="ECO:0007669"/>
    <property type="project" value="UniProtKB-KW"/>
</dbReference>
<evidence type="ECO:0000256" key="4">
    <source>
        <dbReference type="ARBA" id="ARBA00023163"/>
    </source>
</evidence>
<dbReference type="InterPro" id="IPR000792">
    <property type="entry name" value="Tscrpt_reg_LuxR_C"/>
</dbReference>
<protein>
    <submittedName>
        <fullName evidence="8">Response regulator</fullName>
    </submittedName>
</protein>
<dbReference type="Pfam" id="PF00072">
    <property type="entry name" value="Response_reg"/>
    <property type="match status" value="1"/>
</dbReference>
<dbReference type="PROSITE" id="PS50043">
    <property type="entry name" value="HTH_LUXR_2"/>
    <property type="match status" value="1"/>
</dbReference>
<dbReference type="PANTHER" id="PTHR43214">
    <property type="entry name" value="TWO-COMPONENT RESPONSE REGULATOR"/>
    <property type="match status" value="1"/>
</dbReference>
<dbReference type="GO" id="GO:0000160">
    <property type="term" value="P:phosphorelay signal transduction system"/>
    <property type="evidence" value="ECO:0007669"/>
    <property type="project" value="InterPro"/>
</dbReference>
<feature type="modified residue" description="4-aspartylphosphate" evidence="5">
    <location>
        <position position="60"/>
    </location>
</feature>
<dbReference type="InterPro" id="IPR039420">
    <property type="entry name" value="WalR-like"/>
</dbReference>
<keyword evidence="1 5" id="KW-0597">Phosphoprotein</keyword>
<dbReference type="PROSITE" id="PS00622">
    <property type="entry name" value="HTH_LUXR_1"/>
    <property type="match status" value="1"/>
</dbReference>
<keyword evidence="2" id="KW-0805">Transcription regulation</keyword>
<dbReference type="InterPro" id="IPR016032">
    <property type="entry name" value="Sig_transdc_resp-reg_C-effctor"/>
</dbReference>
<dbReference type="RefSeq" id="WP_123092737.1">
    <property type="nucleotide sequence ID" value="NZ_CP044548.2"/>
</dbReference>
<organism evidence="8 9">
    <name type="scientific">Janibacter melonis</name>
    <dbReference type="NCBI Taxonomy" id="262209"/>
    <lineage>
        <taxon>Bacteria</taxon>
        <taxon>Bacillati</taxon>
        <taxon>Actinomycetota</taxon>
        <taxon>Actinomycetes</taxon>
        <taxon>Micrococcales</taxon>
        <taxon>Intrasporangiaceae</taxon>
        <taxon>Janibacter</taxon>
    </lineage>
</organism>